<dbReference type="InterPro" id="IPR017475">
    <property type="entry name" value="EPS_sugar_tfrase"/>
</dbReference>
<evidence type="ECO:0000256" key="3">
    <source>
        <dbReference type="ARBA" id="ARBA00022679"/>
    </source>
</evidence>
<dbReference type="GO" id="GO:0016020">
    <property type="term" value="C:membrane"/>
    <property type="evidence" value="ECO:0007669"/>
    <property type="project" value="UniProtKB-SubCell"/>
</dbReference>
<dbReference type="EMBL" id="RBKS01000001">
    <property type="protein sequence ID" value="RKR74224.1"/>
    <property type="molecule type" value="Genomic_DNA"/>
</dbReference>
<comment type="caution">
    <text evidence="9">The sequence shown here is derived from an EMBL/GenBank/DDBJ whole genome shotgun (WGS) entry which is preliminary data.</text>
</comment>
<dbReference type="Proteomes" id="UP000280008">
    <property type="component" value="Unassembled WGS sequence"/>
</dbReference>
<feature type="transmembrane region" description="Helical" evidence="7">
    <location>
        <begin position="120"/>
        <end position="140"/>
    </location>
</feature>
<feature type="transmembrane region" description="Helical" evidence="7">
    <location>
        <begin position="161"/>
        <end position="180"/>
    </location>
</feature>
<dbReference type="Pfam" id="PF13727">
    <property type="entry name" value="CoA_binding_3"/>
    <property type="match status" value="1"/>
</dbReference>
<dbReference type="Pfam" id="PF02397">
    <property type="entry name" value="Bac_transf"/>
    <property type="match status" value="1"/>
</dbReference>
<evidence type="ECO:0000313" key="10">
    <source>
        <dbReference type="Proteomes" id="UP000280008"/>
    </source>
</evidence>
<proteinExistence type="inferred from homology"/>
<evidence type="ECO:0000256" key="5">
    <source>
        <dbReference type="ARBA" id="ARBA00022989"/>
    </source>
</evidence>
<keyword evidence="3 9" id="KW-0808">Transferase</keyword>
<keyword evidence="10" id="KW-1185">Reference proteome</keyword>
<name>A0A495IDZ2_9MICO</name>
<feature type="transmembrane region" description="Helical" evidence="7">
    <location>
        <begin position="186"/>
        <end position="206"/>
    </location>
</feature>
<keyword evidence="4 7" id="KW-0812">Transmembrane</keyword>
<evidence type="ECO:0000259" key="8">
    <source>
        <dbReference type="Pfam" id="PF02397"/>
    </source>
</evidence>
<keyword evidence="6 7" id="KW-0472">Membrane</keyword>
<dbReference type="AlphaFoldDB" id="A0A495IDZ2"/>
<feature type="domain" description="Bacterial sugar transferase" evidence="8">
    <location>
        <begin position="357"/>
        <end position="544"/>
    </location>
</feature>
<evidence type="ECO:0000256" key="6">
    <source>
        <dbReference type="ARBA" id="ARBA00023136"/>
    </source>
</evidence>
<evidence type="ECO:0000256" key="7">
    <source>
        <dbReference type="SAM" id="Phobius"/>
    </source>
</evidence>
<keyword evidence="5 7" id="KW-1133">Transmembrane helix</keyword>
<comment type="similarity">
    <text evidence="2">Belongs to the bacterial sugar transferase family.</text>
</comment>
<reference evidence="9 10" key="1">
    <citation type="submission" date="2018-10" db="EMBL/GenBank/DDBJ databases">
        <title>Sequencing the genomes of 1000 actinobacteria strains.</title>
        <authorList>
            <person name="Klenk H.-P."/>
        </authorList>
    </citation>
    <scope>NUCLEOTIDE SEQUENCE [LARGE SCALE GENOMIC DNA]</scope>
    <source>
        <strain evidence="9 10">DSM 17894</strain>
    </source>
</reference>
<feature type="transmembrane region" description="Helical" evidence="7">
    <location>
        <begin position="362"/>
        <end position="383"/>
    </location>
</feature>
<organism evidence="9 10">
    <name type="scientific">Frondihabitans australicus</name>
    <dbReference type="NCBI Taxonomy" id="386892"/>
    <lineage>
        <taxon>Bacteria</taxon>
        <taxon>Bacillati</taxon>
        <taxon>Actinomycetota</taxon>
        <taxon>Actinomycetes</taxon>
        <taxon>Micrococcales</taxon>
        <taxon>Microbacteriaceae</taxon>
        <taxon>Frondihabitans</taxon>
    </lineage>
</organism>
<evidence type="ECO:0000313" key="9">
    <source>
        <dbReference type="EMBL" id="RKR74224.1"/>
    </source>
</evidence>
<dbReference type="NCBIfam" id="TIGR03025">
    <property type="entry name" value="EPS_sugtrans"/>
    <property type="match status" value="1"/>
</dbReference>
<evidence type="ECO:0000256" key="4">
    <source>
        <dbReference type="ARBA" id="ARBA00022692"/>
    </source>
</evidence>
<feature type="transmembrane region" description="Helical" evidence="7">
    <location>
        <begin position="82"/>
        <end position="100"/>
    </location>
</feature>
<gene>
    <name evidence="9" type="ORF">C8E83_1332</name>
</gene>
<dbReference type="PANTHER" id="PTHR30576">
    <property type="entry name" value="COLANIC BIOSYNTHESIS UDP-GLUCOSE LIPID CARRIER TRANSFERASE"/>
    <property type="match status" value="1"/>
</dbReference>
<accession>A0A495IDZ2</accession>
<dbReference type="PANTHER" id="PTHR30576:SF10">
    <property type="entry name" value="SLL5057 PROTEIN"/>
    <property type="match status" value="1"/>
</dbReference>
<dbReference type="Gene3D" id="3.40.50.720">
    <property type="entry name" value="NAD(P)-binding Rossmann-like Domain"/>
    <property type="match status" value="1"/>
</dbReference>
<sequence>MHRLPEPEIHAYPAHSAYVPAYPLPPRIGGGIMSGISRDAGESRVAWPSSARTTTAAWADLGDRVGGASTGASWALRYRRRLFAADVSIISASVVLASIVEAFRGGIDETASGFAAAHPPTLFITLGYPVGIGLLWLLCLAFHRTRDLSVVGTGAAEYKRVTNATILTFVLIALVISITGHESMRAYFFVALPGGTLGLIGSRFALRRWLMRQRKLGNYLSRAIVVGSRADVRYVIDRIDEKPGALYDVVGAVVDDEDPSGISIGSRVVPIVAGLDDVSRAVWKMSVESVIVAGDPRHGTDYVRDLGWSLEGRATELVIASRMANIAGPRIHFRPVEGLPLMHVELPQFDGPKHMMKRATDVALSGLGILLTLPLMAVIALVVRADDGGPVLFRQTRVGRDGQRFTMLKFRTMVVDAEARLAELEARSEGAGLLFKMKQDPRVTRAGRVLRKYSLDELPQLFNIFFGTMSIVGPRPPLPREVEGYADHVHRRLYIKPGLTGMWQVNGRSDLSWEESVRLDLYYVENWSMTVDLVLMWRTIKVILRPEGAY</sequence>
<evidence type="ECO:0000256" key="2">
    <source>
        <dbReference type="ARBA" id="ARBA00006464"/>
    </source>
</evidence>
<evidence type="ECO:0000256" key="1">
    <source>
        <dbReference type="ARBA" id="ARBA00004141"/>
    </source>
</evidence>
<comment type="subcellular location">
    <subcellularLocation>
        <location evidence="1">Membrane</location>
        <topology evidence="1">Multi-pass membrane protein</topology>
    </subcellularLocation>
</comment>
<dbReference type="GO" id="GO:0016780">
    <property type="term" value="F:phosphotransferase activity, for other substituted phosphate groups"/>
    <property type="evidence" value="ECO:0007669"/>
    <property type="project" value="TreeGrafter"/>
</dbReference>
<protein>
    <submittedName>
        <fullName evidence="9">Undecaprenyl-phosphate galactose phosphotransferase WbaP/exopolysaccharide biosynthesis polyprenyl glycosylphosphotransferase</fullName>
    </submittedName>
</protein>
<dbReference type="InterPro" id="IPR003362">
    <property type="entry name" value="Bact_transf"/>
</dbReference>